<keyword evidence="3 9" id="KW-0812">Transmembrane</keyword>
<evidence type="ECO:0000256" key="3">
    <source>
        <dbReference type="ARBA" id="ARBA00022692"/>
    </source>
</evidence>
<feature type="domain" description="CBS" evidence="11">
    <location>
        <begin position="279"/>
        <end position="336"/>
    </location>
</feature>
<dbReference type="InterPro" id="IPR051676">
    <property type="entry name" value="UPF0053_domain"/>
</dbReference>
<dbReference type="InterPro" id="IPR016169">
    <property type="entry name" value="FAD-bd_PCMH_sub2"/>
</dbReference>
<evidence type="ECO:0000256" key="2">
    <source>
        <dbReference type="ARBA" id="ARBA00022475"/>
    </source>
</evidence>
<dbReference type="InterPro" id="IPR000644">
    <property type="entry name" value="CBS_dom"/>
</dbReference>
<dbReference type="GO" id="GO:0005886">
    <property type="term" value="C:plasma membrane"/>
    <property type="evidence" value="ECO:0007669"/>
    <property type="project" value="UniProtKB-SubCell"/>
</dbReference>
<dbReference type="InterPro" id="IPR036318">
    <property type="entry name" value="FAD-bd_PCMH-like_sf"/>
</dbReference>
<keyword evidence="2" id="KW-1003">Cell membrane</keyword>
<sequence length="423" mass="47144">MELLIILLLVLLNGVFAMSELALVSSRKFKLESLKKQGKAGAKAALDLAENPGRFLSTVQIGITLIGVLLGVYSGENLTEDAANLISKVHFLQPYSGPLAVGLVVILITYLSIVLGELVPKRIGMTFPEPIAMFLAKPMNILSKITSPFVWLLTFSNDLLLKVFGIKNRTDSKISEEELKALIKESAEGGEIMDIEQDIVERVFELGDRRVNTLLTHRSEIVYFSVGDTESIVRKKIKEEKHSAYPLCAGNDLDNVIGLVLVKDLFDILEEDTFDLKKVAKKPLFLNESMFAYQALELFKEKGLHYGIVIDEYGVTVGIITMDDVMDALVGDSTEQGQEEYQIVARDENSWLVDGQYPIIDFLKFFGIEYPIKTKNFTTLAGLILHRSHSIPEVGDSVIFENLKLEVVDKDGQRIDKVLVSKN</sequence>
<dbReference type="Pfam" id="PF01595">
    <property type="entry name" value="CNNM"/>
    <property type="match status" value="1"/>
</dbReference>
<evidence type="ECO:0000256" key="6">
    <source>
        <dbReference type="ARBA" id="ARBA00023122"/>
    </source>
</evidence>
<evidence type="ECO:0000259" key="12">
    <source>
        <dbReference type="PROSITE" id="PS51846"/>
    </source>
</evidence>
<evidence type="ECO:0000256" key="1">
    <source>
        <dbReference type="ARBA" id="ARBA00004651"/>
    </source>
</evidence>
<dbReference type="PROSITE" id="PS51846">
    <property type="entry name" value="CNNM"/>
    <property type="match status" value="1"/>
</dbReference>
<feature type="domain" description="CNNM transmembrane" evidence="12">
    <location>
        <begin position="1"/>
        <end position="196"/>
    </location>
</feature>
<organism evidence="13 14">
    <name type="scientific">Algoriphagus aquaeductus</name>
    <dbReference type="NCBI Taxonomy" id="475299"/>
    <lineage>
        <taxon>Bacteria</taxon>
        <taxon>Pseudomonadati</taxon>
        <taxon>Bacteroidota</taxon>
        <taxon>Cytophagia</taxon>
        <taxon>Cytophagales</taxon>
        <taxon>Cyclobacteriaceae</taxon>
        <taxon>Algoriphagus</taxon>
    </lineage>
</organism>
<gene>
    <name evidence="13" type="ORF">CLV31_12117</name>
</gene>
<dbReference type="SUPFAM" id="SSF56176">
    <property type="entry name" value="FAD-binding/transporter-associated domain-like"/>
    <property type="match status" value="1"/>
</dbReference>
<dbReference type="PANTHER" id="PTHR43099:SF5">
    <property type="entry name" value="HLYC_CORC FAMILY TRANSPORTER"/>
    <property type="match status" value="1"/>
</dbReference>
<evidence type="ECO:0000256" key="7">
    <source>
        <dbReference type="ARBA" id="ARBA00023136"/>
    </source>
</evidence>
<evidence type="ECO:0000256" key="8">
    <source>
        <dbReference type="PROSITE-ProRule" id="PRU00703"/>
    </source>
</evidence>
<keyword evidence="5 9" id="KW-1133">Transmembrane helix</keyword>
<evidence type="ECO:0000313" key="13">
    <source>
        <dbReference type="EMBL" id="PZV77145.1"/>
    </source>
</evidence>
<evidence type="ECO:0000256" key="10">
    <source>
        <dbReference type="SAM" id="Phobius"/>
    </source>
</evidence>
<dbReference type="CDD" id="cd04590">
    <property type="entry name" value="CBS_pair_CorC_HlyC_assoc"/>
    <property type="match status" value="1"/>
</dbReference>
<dbReference type="InterPro" id="IPR005170">
    <property type="entry name" value="Transptr-assoc_dom"/>
</dbReference>
<dbReference type="GO" id="GO:0050660">
    <property type="term" value="F:flavin adenine dinucleotide binding"/>
    <property type="evidence" value="ECO:0007669"/>
    <property type="project" value="InterPro"/>
</dbReference>
<keyword evidence="4" id="KW-0677">Repeat</keyword>
<dbReference type="Gene3D" id="3.10.580.10">
    <property type="entry name" value="CBS-domain"/>
    <property type="match status" value="1"/>
</dbReference>
<proteinExistence type="predicted"/>
<evidence type="ECO:0000259" key="11">
    <source>
        <dbReference type="PROSITE" id="PS51371"/>
    </source>
</evidence>
<evidence type="ECO:0000313" key="14">
    <source>
        <dbReference type="Proteomes" id="UP000248917"/>
    </source>
</evidence>
<dbReference type="SUPFAM" id="SSF54631">
    <property type="entry name" value="CBS-domain pair"/>
    <property type="match status" value="1"/>
</dbReference>
<feature type="transmembrane region" description="Helical" evidence="10">
    <location>
        <begin position="55"/>
        <end position="74"/>
    </location>
</feature>
<feature type="transmembrane region" description="Helical" evidence="10">
    <location>
        <begin position="95"/>
        <end position="115"/>
    </location>
</feature>
<evidence type="ECO:0000256" key="5">
    <source>
        <dbReference type="ARBA" id="ARBA00022989"/>
    </source>
</evidence>
<dbReference type="SMART" id="SM01091">
    <property type="entry name" value="CorC_HlyC"/>
    <property type="match status" value="1"/>
</dbReference>
<reference evidence="13 14" key="1">
    <citation type="submission" date="2018-06" db="EMBL/GenBank/DDBJ databases">
        <title>Genomic Encyclopedia of Archaeal and Bacterial Type Strains, Phase II (KMG-II): from individual species to whole genera.</title>
        <authorList>
            <person name="Goeker M."/>
        </authorList>
    </citation>
    <scope>NUCLEOTIDE SEQUENCE [LARGE SCALE GENOMIC DNA]</scope>
    <source>
        <strain evidence="13 14">T4</strain>
    </source>
</reference>
<dbReference type="Pfam" id="PF03471">
    <property type="entry name" value="CorC_HlyC"/>
    <property type="match status" value="1"/>
</dbReference>
<dbReference type="EMBL" id="QKTX01000021">
    <property type="protein sequence ID" value="PZV77145.1"/>
    <property type="molecule type" value="Genomic_DNA"/>
</dbReference>
<dbReference type="InterPro" id="IPR002550">
    <property type="entry name" value="CNNM"/>
</dbReference>
<evidence type="ECO:0000256" key="9">
    <source>
        <dbReference type="PROSITE-ProRule" id="PRU01193"/>
    </source>
</evidence>
<evidence type="ECO:0000256" key="4">
    <source>
        <dbReference type="ARBA" id="ARBA00022737"/>
    </source>
</evidence>
<dbReference type="RefSeq" id="WP_111394831.1">
    <property type="nucleotide sequence ID" value="NZ_QKTX01000021.1"/>
</dbReference>
<dbReference type="Pfam" id="PF00571">
    <property type="entry name" value="CBS"/>
    <property type="match status" value="1"/>
</dbReference>
<dbReference type="Proteomes" id="UP000248917">
    <property type="component" value="Unassembled WGS sequence"/>
</dbReference>
<comment type="subcellular location">
    <subcellularLocation>
        <location evidence="1">Cell membrane</location>
        <topology evidence="1">Multi-pass membrane protein</topology>
    </subcellularLocation>
</comment>
<comment type="caution">
    <text evidence="13">The sequence shown here is derived from an EMBL/GenBank/DDBJ whole genome shotgun (WGS) entry which is preliminary data.</text>
</comment>
<keyword evidence="7 9" id="KW-0472">Membrane</keyword>
<dbReference type="InterPro" id="IPR044751">
    <property type="entry name" value="Ion_transp-like_CBS"/>
</dbReference>
<dbReference type="PROSITE" id="PS51371">
    <property type="entry name" value="CBS"/>
    <property type="match status" value="1"/>
</dbReference>
<dbReference type="SMART" id="SM00116">
    <property type="entry name" value="CBS"/>
    <property type="match status" value="2"/>
</dbReference>
<keyword evidence="14" id="KW-1185">Reference proteome</keyword>
<dbReference type="PANTHER" id="PTHR43099">
    <property type="entry name" value="UPF0053 PROTEIN YRKA"/>
    <property type="match status" value="1"/>
</dbReference>
<keyword evidence="6 8" id="KW-0129">CBS domain</keyword>
<dbReference type="Gene3D" id="3.30.465.10">
    <property type="match status" value="1"/>
</dbReference>
<dbReference type="OrthoDB" id="9798188at2"/>
<protein>
    <submittedName>
        <fullName evidence="13">Putative hemolysin</fullName>
    </submittedName>
</protein>
<accession>A0A326RK51</accession>
<dbReference type="InterPro" id="IPR046342">
    <property type="entry name" value="CBS_dom_sf"/>
</dbReference>
<name>A0A326RK51_9BACT</name>
<dbReference type="AlphaFoldDB" id="A0A326RK51"/>